<comment type="catalytic activity">
    <reaction evidence="6">
        <text>acetate + ATP = acetyl phosphate + ADP</text>
        <dbReference type="Rhea" id="RHEA:11352"/>
        <dbReference type="ChEBI" id="CHEBI:22191"/>
        <dbReference type="ChEBI" id="CHEBI:30089"/>
        <dbReference type="ChEBI" id="CHEBI:30616"/>
        <dbReference type="ChEBI" id="CHEBI:456216"/>
        <dbReference type="EC" id="2.7.2.1"/>
    </reaction>
</comment>
<dbReference type="GO" id="GO:0006083">
    <property type="term" value="P:acetate metabolic process"/>
    <property type="evidence" value="ECO:0007669"/>
    <property type="project" value="TreeGrafter"/>
</dbReference>
<comment type="subunit">
    <text evidence="6">Homodimer.</text>
</comment>
<dbReference type="EC" id="2.7.2.1" evidence="6"/>
<dbReference type="PRINTS" id="PR00471">
    <property type="entry name" value="ACETATEKNASE"/>
</dbReference>
<evidence type="ECO:0000256" key="3">
    <source>
        <dbReference type="ARBA" id="ARBA00022741"/>
    </source>
</evidence>
<protein>
    <recommendedName>
        <fullName evidence="6">Acetate kinase</fullName>
        <ecNumber evidence="6">2.7.2.1</ecNumber>
    </recommendedName>
    <alternativeName>
        <fullName evidence="6">Acetokinase</fullName>
    </alternativeName>
</protein>
<dbReference type="NCBIfam" id="TIGR00016">
    <property type="entry name" value="ackA"/>
    <property type="match status" value="1"/>
</dbReference>
<dbReference type="GO" id="GO:0006085">
    <property type="term" value="P:acetyl-CoA biosynthetic process"/>
    <property type="evidence" value="ECO:0007669"/>
    <property type="project" value="UniProtKB-UniRule"/>
</dbReference>
<dbReference type="AlphaFoldDB" id="A0A832I1Z2"/>
<evidence type="ECO:0000256" key="4">
    <source>
        <dbReference type="ARBA" id="ARBA00022777"/>
    </source>
</evidence>
<feature type="binding site" evidence="6">
    <location>
        <position position="7"/>
    </location>
    <ligand>
        <name>Mg(2+)</name>
        <dbReference type="ChEBI" id="CHEBI:18420"/>
    </ligand>
</feature>
<comment type="caution">
    <text evidence="8">The sequence shown here is derived from an EMBL/GenBank/DDBJ whole genome shotgun (WGS) entry which is preliminary data.</text>
</comment>
<dbReference type="InterPro" id="IPR004372">
    <property type="entry name" value="Ac/propionate_kinase"/>
</dbReference>
<dbReference type="Pfam" id="PF00871">
    <property type="entry name" value="Acetate_kinase"/>
    <property type="match status" value="1"/>
</dbReference>
<keyword evidence="5 6" id="KW-0067">ATP-binding</keyword>
<keyword evidence="4 6" id="KW-0418">Kinase</keyword>
<organism evidence="8">
    <name type="scientific">Eiseniibacteriota bacterium</name>
    <dbReference type="NCBI Taxonomy" id="2212470"/>
    <lineage>
        <taxon>Bacteria</taxon>
        <taxon>Candidatus Eiseniibacteriota</taxon>
    </lineage>
</organism>
<dbReference type="UniPathway" id="UPA00340">
    <property type="reaction ID" value="UER00458"/>
</dbReference>
<evidence type="ECO:0000256" key="1">
    <source>
        <dbReference type="ARBA" id="ARBA00008748"/>
    </source>
</evidence>
<feature type="binding site" evidence="6">
    <location>
        <position position="392"/>
    </location>
    <ligand>
        <name>Mg(2+)</name>
        <dbReference type="ChEBI" id="CHEBI:18420"/>
    </ligand>
</feature>
<name>A0A832I1Z2_UNCEI</name>
<feature type="active site" description="Proton donor/acceptor" evidence="6">
    <location>
        <position position="155"/>
    </location>
</feature>
<evidence type="ECO:0000256" key="2">
    <source>
        <dbReference type="ARBA" id="ARBA00022679"/>
    </source>
</evidence>
<dbReference type="PROSITE" id="PS01076">
    <property type="entry name" value="ACETATE_KINASE_2"/>
    <property type="match status" value="1"/>
</dbReference>
<evidence type="ECO:0000256" key="7">
    <source>
        <dbReference type="RuleBase" id="RU003835"/>
    </source>
</evidence>
<gene>
    <name evidence="6" type="primary">ackA</name>
    <name evidence="8" type="ORF">ENR23_08845</name>
</gene>
<feature type="binding site" evidence="6">
    <location>
        <position position="98"/>
    </location>
    <ligand>
        <name>substrate</name>
    </ligand>
</feature>
<dbReference type="GO" id="GO:0000287">
    <property type="term" value="F:magnesium ion binding"/>
    <property type="evidence" value="ECO:0007669"/>
    <property type="project" value="UniProtKB-UniRule"/>
</dbReference>
<dbReference type="PANTHER" id="PTHR21060">
    <property type="entry name" value="ACETATE KINASE"/>
    <property type="match status" value="1"/>
</dbReference>
<evidence type="ECO:0000313" key="8">
    <source>
        <dbReference type="EMBL" id="HGZ43517.1"/>
    </source>
</evidence>
<dbReference type="GO" id="GO:0008776">
    <property type="term" value="F:acetate kinase activity"/>
    <property type="evidence" value="ECO:0007669"/>
    <property type="project" value="UniProtKB-UniRule"/>
</dbReference>
<feature type="binding site" evidence="6">
    <location>
        <begin position="290"/>
        <end position="292"/>
    </location>
    <ligand>
        <name>ATP</name>
        <dbReference type="ChEBI" id="CHEBI:30616"/>
    </ligand>
</feature>
<dbReference type="SUPFAM" id="SSF53067">
    <property type="entry name" value="Actin-like ATPase domain"/>
    <property type="match status" value="2"/>
</dbReference>
<dbReference type="PIRSF" id="PIRSF000722">
    <property type="entry name" value="Acetate_prop_kin"/>
    <property type="match status" value="1"/>
</dbReference>
<evidence type="ECO:0000256" key="5">
    <source>
        <dbReference type="ARBA" id="ARBA00022840"/>
    </source>
</evidence>
<dbReference type="InterPro" id="IPR023865">
    <property type="entry name" value="Aliphatic_acid_kinase_CS"/>
</dbReference>
<proteinExistence type="inferred from homology"/>
<feature type="binding site" evidence="6">
    <location>
        <begin position="338"/>
        <end position="342"/>
    </location>
    <ligand>
        <name>ATP</name>
        <dbReference type="ChEBI" id="CHEBI:30616"/>
    </ligand>
</feature>
<comment type="function">
    <text evidence="6">Catalyzes the formation of acetyl phosphate from acetate and ATP. Can also catalyze the reverse reaction.</text>
</comment>
<keyword evidence="6" id="KW-0460">Magnesium</keyword>
<dbReference type="HAMAP" id="MF_00020">
    <property type="entry name" value="Acetate_kinase"/>
    <property type="match status" value="1"/>
</dbReference>
<dbReference type="PANTHER" id="PTHR21060:SF15">
    <property type="entry name" value="ACETATE KINASE-RELATED"/>
    <property type="match status" value="1"/>
</dbReference>
<keyword evidence="2 6" id="KW-0808">Transferase</keyword>
<dbReference type="PROSITE" id="PS01075">
    <property type="entry name" value="ACETATE_KINASE_1"/>
    <property type="match status" value="1"/>
</dbReference>
<dbReference type="InterPro" id="IPR043129">
    <property type="entry name" value="ATPase_NBD"/>
</dbReference>
<feature type="site" description="Transition state stabilizer" evidence="6">
    <location>
        <position position="187"/>
    </location>
</feature>
<dbReference type="GO" id="GO:0005737">
    <property type="term" value="C:cytoplasm"/>
    <property type="evidence" value="ECO:0007669"/>
    <property type="project" value="UniProtKB-SubCell"/>
</dbReference>
<reference evidence="8" key="1">
    <citation type="journal article" date="2020" name="mSystems">
        <title>Genome- and Community-Level Interaction Insights into Carbon Utilization and Element Cycling Functions of Hydrothermarchaeota in Hydrothermal Sediment.</title>
        <authorList>
            <person name="Zhou Z."/>
            <person name="Liu Y."/>
            <person name="Xu W."/>
            <person name="Pan J."/>
            <person name="Luo Z.H."/>
            <person name="Li M."/>
        </authorList>
    </citation>
    <scope>NUCLEOTIDE SEQUENCE [LARGE SCALE GENOMIC DNA]</scope>
    <source>
        <strain evidence="8">SpSt-381</strain>
    </source>
</reference>
<dbReference type="GO" id="GO:0005524">
    <property type="term" value="F:ATP binding"/>
    <property type="evidence" value="ECO:0007669"/>
    <property type="project" value="UniProtKB-KW"/>
</dbReference>
<dbReference type="InterPro" id="IPR000890">
    <property type="entry name" value="Aliphatic_acid_kin_short-chain"/>
</dbReference>
<comment type="pathway">
    <text evidence="6">Metabolic intermediate biosynthesis; acetyl-CoA biosynthesis; acetyl-CoA from acetate: step 1/2.</text>
</comment>
<keyword evidence="3 6" id="KW-0547">Nucleotide-binding</keyword>
<comment type="cofactor">
    <cofactor evidence="6">
        <name>Mg(2+)</name>
        <dbReference type="ChEBI" id="CHEBI:18420"/>
    </cofactor>
    <cofactor evidence="6">
        <name>Mn(2+)</name>
        <dbReference type="ChEBI" id="CHEBI:29035"/>
    </cofactor>
    <text evidence="6">Mg(2+). Can also accept Mn(2+).</text>
</comment>
<feature type="binding site" evidence="6">
    <location>
        <begin position="215"/>
        <end position="219"/>
    </location>
    <ligand>
        <name>ATP</name>
        <dbReference type="ChEBI" id="CHEBI:30616"/>
    </ligand>
</feature>
<comment type="similarity">
    <text evidence="1 6 7">Belongs to the acetokinase family.</text>
</comment>
<keyword evidence="6" id="KW-0963">Cytoplasm</keyword>
<comment type="subcellular location">
    <subcellularLocation>
        <location evidence="6">Cytoplasm</location>
    </subcellularLocation>
</comment>
<dbReference type="Gene3D" id="3.30.420.40">
    <property type="match status" value="2"/>
</dbReference>
<sequence>MKVLVLNSGSSSVKYQLIETSLDLIEKNADHALARGSVERIGTSTAIHTYLPAGRDKVSEVKEILEHRVAIADILRLLTDPERGVVSGPQEIRAVGHRMVHGGEKFARSTLITREVAQQIEDCSELAPLHNPHNLRGYQAALRILPDVPHAAVFDTAYHQTMPPRAFLFGLPYVLYQRHGIRRYGFHGTSHRFVGWRSRALLGRPREETRLVTCHLGNGASVCAIDHGRSVDVSMGFTPLDGLLMGTRPGDLDPGVVFYIMHKEELTEHQVTTLLNKHSGLYGVSGLSNDMRELLAAEARGHERAALAVDIFCYRIRKYVAAFACALGGVDAVIFTGGIGENAPPIRARALAGLEFMGIALDPAKNEAAVGREADVSADGAKVRTLVIPTNEELLIARDTVRLVEGAAV</sequence>
<feature type="binding site" evidence="6">
    <location>
        <position position="14"/>
    </location>
    <ligand>
        <name>ATP</name>
        <dbReference type="ChEBI" id="CHEBI:30616"/>
    </ligand>
</feature>
<evidence type="ECO:0000256" key="6">
    <source>
        <dbReference type="HAMAP-Rule" id="MF_00020"/>
    </source>
</evidence>
<keyword evidence="6" id="KW-0479">Metal-binding</keyword>
<feature type="site" description="Transition state stabilizer" evidence="6">
    <location>
        <position position="248"/>
    </location>
</feature>
<accession>A0A832I1Z2</accession>
<dbReference type="EMBL" id="DSQF01000018">
    <property type="protein sequence ID" value="HGZ43517.1"/>
    <property type="molecule type" value="Genomic_DNA"/>
</dbReference>
<dbReference type="CDD" id="cd24010">
    <property type="entry name" value="ASKHA_NBD_AcK_PK"/>
    <property type="match status" value="1"/>
</dbReference>